<dbReference type="GeneID" id="8852162"/>
<reference evidence="3 4" key="1">
    <citation type="journal article" date="2010" name="Cell">
        <title>The genome of Naegleria gruberi illuminates early eukaryotic versatility.</title>
        <authorList>
            <person name="Fritz-Laylin L.K."/>
            <person name="Prochnik S.E."/>
            <person name="Ginger M.L."/>
            <person name="Dacks J.B."/>
            <person name="Carpenter M.L."/>
            <person name="Field M.C."/>
            <person name="Kuo A."/>
            <person name="Paredez A."/>
            <person name="Chapman J."/>
            <person name="Pham J."/>
            <person name="Shu S."/>
            <person name="Neupane R."/>
            <person name="Cipriano M."/>
            <person name="Mancuso J."/>
            <person name="Tu H."/>
            <person name="Salamov A."/>
            <person name="Lindquist E."/>
            <person name="Shapiro H."/>
            <person name="Lucas S."/>
            <person name="Grigoriev I.V."/>
            <person name="Cande W.Z."/>
            <person name="Fulton C."/>
            <person name="Rokhsar D.S."/>
            <person name="Dawson S.C."/>
        </authorList>
    </citation>
    <scope>NUCLEOTIDE SEQUENCE [LARGE SCALE GENOMIC DNA]</scope>
    <source>
        <strain evidence="3 4">NEG-M</strain>
    </source>
</reference>
<evidence type="ECO:0000313" key="4">
    <source>
        <dbReference type="Proteomes" id="UP000006671"/>
    </source>
</evidence>
<feature type="transmembrane region" description="Helical" evidence="2">
    <location>
        <begin position="415"/>
        <end position="437"/>
    </location>
</feature>
<keyword evidence="4" id="KW-1185">Reference proteome</keyword>
<dbReference type="RefSeq" id="XP_002676118.1">
    <property type="nucleotide sequence ID" value="XM_002676072.1"/>
</dbReference>
<evidence type="ECO:0000313" key="3">
    <source>
        <dbReference type="EMBL" id="EFC43374.1"/>
    </source>
</evidence>
<dbReference type="Proteomes" id="UP000006671">
    <property type="component" value="Unassembled WGS sequence"/>
</dbReference>
<accession>D2VIK9</accession>
<name>D2VIK9_NAEGR</name>
<organism evidence="4">
    <name type="scientific">Naegleria gruberi</name>
    <name type="common">Amoeba</name>
    <dbReference type="NCBI Taxonomy" id="5762"/>
    <lineage>
        <taxon>Eukaryota</taxon>
        <taxon>Discoba</taxon>
        <taxon>Heterolobosea</taxon>
        <taxon>Tetramitia</taxon>
        <taxon>Eutetramitia</taxon>
        <taxon>Vahlkampfiidae</taxon>
        <taxon>Naegleria</taxon>
    </lineage>
</organism>
<dbReference type="VEuPathDB" id="AmoebaDB:NAEGRDRAFT_49837"/>
<dbReference type="InParanoid" id="D2VIK9"/>
<keyword evidence="2" id="KW-1133">Transmembrane helix</keyword>
<feature type="transmembrane region" description="Helical" evidence="2">
    <location>
        <begin position="174"/>
        <end position="203"/>
    </location>
</feature>
<feature type="region of interest" description="Disordered" evidence="1">
    <location>
        <begin position="1"/>
        <end position="40"/>
    </location>
</feature>
<evidence type="ECO:0000256" key="1">
    <source>
        <dbReference type="SAM" id="MobiDB-lite"/>
    </source>
</evidence>
<dbReference type="AlphaFoldDB" id="D2VIK9"/>
<feature type="region of interest" description="Disordered" evidence="1">
    <location>
        <begin position="314"/>
        <end position="358"/>
    </location>
</feature>
<feature type="compositionally biased region" description="Polar residues" evidence="1">
    <location>
        <begin position="1"/>
        <end position="35"/>
    </location>
</feature>
<feature type="compositionally biased region" description="Gly residues" evidence="1">
    <location>
        <begin position="330"/>
        <end position="350"/>
    </location>
</feature>
<proteinExistence type="predicted"/>
<sequence length="671" mass="75243">MITDSVAESTPSVERTNDISAPQLTNTTEVNQNNEYLDPKHCMRGRENSITAEDSSQNTDCSLDSMDDNDDSVVAIDEIMYGNTMKPTPFIDSLKRKGRTGAKEINEKDIANETCSQGTDSNHNSQEPSFLAIILFGTLVLFGKFLNKIESTKFSVFCCCFCLPTRYRDVKFGLVSLLSVMALVLNIVVLMAIAAVTILQYFYVSQVPVAQLLTNRATAISSYNDMKTAVRLGAFNRGSVQAKYPLELFRNGKTSFTNSLTNILNNIPSIETEYMYLNGSRDPNSIYSLDVLRVWELTMNLTFNGTNMDWGNKFTNETHRDGDRNQGGTKPPGGGGGGGTKPPGGGGGPKNGTKNDQQQLPSVTNQLVAQFYMNSSDFVNAEMADGVLFRDFLDRLFNESIYATDIGFYSNVTSLALLGLSILIVIPLVIIIFGISLKTSQQNQKKLQQVNAAMVLDTLKDPTQKQRFKQYCSNSSELEVSFLFLDLVSEYKEVSSQSVQVQVDLFEKSKQYLTLEKNRDSIKNQPSETEIHSIRKSEKKLKKIEKEKQNLVFEIWSQFLEPYTEIRTILSRVSVSDVELLVKEIDSFNNQLEEYQYFDILPDDLFNEVERQIAKSLSEDHLKFQNMDPNQQIIAANNISEDDGIENITKEEALQDDISPRVSVAIPIEQV</sequence>
<gene>
    <name evidence="3" type="ORF">NAEGRDRAFT_49837</name>
</gene>
<evidence type="ECO:0000256" key="2">
    <source>
        <dbReference type="SAM" id="Phobius"/>
    </source>
</evidence>
<keyword evidence="2" id="KW-0472">Membrane</keyword>
<dbReference type="KEGG" id="ngr:NAEGRDRAFT_49837"/>
<protein>
    <submittedName>
        <fullName evidence="3">Predicted protein</fullName>
    </submittedName>
</protein>
<dbReference type="EMBL" id="GG738874">
    <property type="protein sequence ID" value="EFC43374.1"/>
    <property type="molecule type" value="Genomic_DNA"/>
</dbReference>
<keyword evidence="2" id="KW-0812">Transmembrane</keyword>